<reference evidence="2 3" key="1">
    <citation type="submission" date="2021-11" db="EMBL/GenBank/DDBJ databases">
        <authorList>
            <person name="Depoorter E."/>
        </authorList>
    </citation>
    <scope>NUCLEOTIDE SEQUENCE [LARGE SCALE GENOMIC DNA]</scope>
    <source>
        <strain evidence="2 3">LMG 24286</strain>
    </source>
</reference>
<organism evidence="2 3">
    <name type="scientific">Periweissella ghanensis</name>
    <dbReference type="NCBI Taxonomy" id="467997"/>
    <lineage>
        <taxon>Bacteria</taxon>
        <taxon>Bacillati</taxon>
        <taxon>Bacillota</taxon>
        <taxon>Bacilli</taxon>
        <taxon>Lactobacillales</taxon>
        <taxon>Lactobacillaceae</taxon>
        <taxon>Periweissella</taxon>
    </lineage>
</organism>
<dbReference type="SMART" id="SM00530">
    <property type="entry name" value="HTH_XRE"/>
    <property type="match status" value="1"/>
</dbReference>
<dbReference type="Proteomes" id="UP000789719">
    <property type="component" value="Unassembled WGS sequence"/>
</dbReference>
<dbReference type="InterPro" id="IPR010982">
    <property type="entry name" value="Lambda_DNA-bd_dom_sf"/>
</dbReference>
<evidence type="ECO:0000259" key="1">
    <source>
        <dbReference type="PROSITE" id="PS50943"/>
    </source>
</evidence>
<accession>A0ABM8ZD60</accession>
<dbReference type="Gene3D" id="1.10.260.40">
    <property type="entry name" value="lambda repressor-like DNA-binding domains"/>
    <property type="match status" value="1"/>
</dbReference>
<dbReference type="RefSeq" id="WP_230099285.1">
    <property type="nucleotide sequence ID" value="NZ_CAKKNT010000030.1"/>
</dbReference>
<evidence type="ECO:0000313" key="2">
    <source>
        <dbReference type="EMBL" id="CAH0419241.1"/>
    </source>
</evidence>
<comment type="caution">
    <text evidence="2">The sequence shown here is derived from an EMBL/GenBank/DDBJ whole genome shotgun (WGS) entry which is preliminary data.</text>
</comment>
<dbReference type="PROSITE" id="PS50943">
    <property type="entry name" value="HTH_CROC1"/>
    <property type="match status" value="1"/>
</dbReference>
<protein>
    <recommendedName>
        <fullName evidence="1">HTH cro/C1-type domain-containing protein</fullName>
    </recommendedName>
</protein>
<evidence type="ECO:0000313" key="3">
    <source>
        <dbReference type="Proteomes" id="UP000789719"/>
    </source>
</evidence>
<feature type="domain" description="HTH cro/C1-type" evidence="1">
    <location>
        <begin position="7"/>
        <end position="59"/>
    </location>
</feature>
<proteinExistence type="predicted"/>
<dbReference type="SUPFAM" id="SSF47413">
    <property type="entry name" value="lambda repressor-like DNA-binding domains"/>
    <property type="match status" value="1"/>
</dbReference>
<name>A0ABM8ZD60_9LACO</name>
<dbReference type="Pfam" id="PF01381">
    <property type="entry name" value="HTH_3"/>
    <property type="match status" value="1"/>
</dbReference>
<dbReference type="EMBL" id="CAKKNT010000030">
    <property type="protein sequence ID" value="CAH0419241.1"/>
    <property type="molecule type" value="Genomic_DNA"/>
</dbReference>
<sequence>MSLFERVKETAKKRSMTLLVLSAKAGLGEKTIYKWKTQVPKTETLQKVADVLGVSVDFLLGNTDDPTSTETKQKQKNTDLASEGVFFYDGREISEDTMNFIRETLKRIQK</sequence>
<dbReference type="InterPro" id="IPR001387">
    <property type="entry name" value="Cro/C1-type_HTH"/>
</dbReference>
<gene>
    <name evidence="2" type="ORF">WGH24286_01688</name>
</gene>
<keyword evidence="3" id="KW-1185">Reference proteome</keyword>